<feature type="compositionally biased region" description="Low complexity" evidence="2">
    <location>
        <begin position="803"/>
        <end position="816"/>
    </location>
</feature>
<dbReference type="InterPro" id="IPR012337">
    <property type="entry name" value="RNaseH-like_sf"/>
</dbReference>
<keyword evidence="3" id="KW-1133">Transmembrane helix</keyword>
<feature type="compositionally biased region" description="Basic and acidic residues" evidence="2">
    <location>
        <begin position="351"/>
        <end position="374"/>
    </location>
</feature>
<feature type="transmembrane region" description="Helical" evidence="3">
    <location>
        <begin position="2743"/>
        <end position="2759"/>
    </location>
</feature>
<sequence length="3443" mass="385279">MFAVGVAALVGTAAYAYSYNLGRFKFNALQRQECLHHYQDMRIELWNLFREDVRDVFECTRANMDNYMVVGTLIIASVPRQMRVDANGYEPKEATEDLLWLEVSKRIQRFRKEAVERGEKALEDGPEKGTSEEAEAMMSPPIEDKRDNPKGTPARSPDEGSASKPLQPPTDPPPQPPELGNGDTSYGMRDQKMNENVESGSLTAERPLRSEMATPGGPMSEAATPGGFLGPQVPLFSEEQLRNFAFIHSQAPWLYGNPQSIFTGSVPRPTFLDVDAPRVAQSQMERDVEFLKSQMARDRDEKEEFRKQIQSLTAENQRLRSKVNGDEKVSKEEELRFSTPEEQTSKPNSGHPEDDQDWLRRRSTEKTESSKEAGRPPFLPEAAEFKEAAGFKTPKEAERPPKGRTEDSEGGAQKPSSGRSVPQSGEATFTEKSIEFMMIMMETMKDLQKKVSESKEESGMVRGVEIVRTGVPDLPTLQPWTPSQGPLQLGDWLLTVEPIAADLSATSEKWWALMVKSAEDWYQRHMAMSPLDRVQHDVRPPQEVNLEKWSRLERRMASLLLQAVPEVVKEELISARRLSVFGILTQLLLTYCPGGVLEKQTLLRSLEDPMEVATMAEAPSAIRRWLRWKLRSQEIGAVTPDPALLFKGLNKLTRKVEQVSLAEKRAASVGTKGDVKLKAMEVDKGKGKGKDRLEGDEKQKPKCKFYLTDGGCRKGKECGFSHDVRDEKRGCYTCGSVDHLSPSCTRSRGPSSETSPTKPRVAKVEGEDKGSSGKDPEVSSQASSDSAVKDLLEEANKMLRCLSSKPSSSQASSGGSTQEDERKDVMERLQQQLKAMKAFKMRRLATGADVGLVDSGATHALRPRRDGENVQKYPLVDVGLADGRAVRLRMAPGGSMIAPSPAIEPIVPMGQLTEVLGCQIVWSHGEMQLRHPEKGDIPIQMKEGCPHLAKSIALDLIAEIEDAKVGIPKTLGEYDEEVCWMKRLVEQHPVLSSLPEYIKEKLVVCPGEWSALPGNRHQRKRWRRDGMMVHLFAGPDSGFTLKKALRQLGGPDDKLLEVDLKRGSHHDVMTDEGVYAGLIRAAIESKVLAVVAGPNCRTRSLLRHVPIPGQPNAPRPIRRWGGEEFGVKEATEEEIQKLHEDDIMMWRCIFLFMLSTYMRRARKLDDWVAFGLEQPASPRDYMPEVVSFWDTQEWKAIASEFALEEITFKQGAMGGASPKPTTFGGNLELNVDVVQRRSFGSPVKVSSSTDLSRWAPGVMSMVSSALIQQVCQSGMKLKSLTWEEHLEFRHAPYRRDCRVCQESSQQCAPHRRVRDPLAGALSIDTAGPLKPAYDSGGAMARYFLVGALTWRVPRGTDKLKDPPEEDLPDDAPTIEAEGEDGEIHDEVQDEVPPDEDGSGRGALVQLSGEAPGDERSHPGGVPDEDGSGGEPLVQLSGEGAEPAEPLQTHGPPTLEEATELRVFRMALPMKSKKAREVVATVMEFVLRLRSEGYHVGRIHSDQGHEFAGEFRRWALQRGIYLTRTAGDDPRGNGRAEVAVKAFKNYIRRTLRQASVDAKWWPWALRYSNEVQRCIRMGTKPDWPRFLQEVRVRKRTWKKDDLSSRVETVQLTRYILAPTTEPEDDTVWVAVEREGRDAQEQRRRIRGKSTLRKMDASLMSSEEVEEEEKKIEVRRVMKLVEEEMQTLTNEDPEIAADEVRILGRLRKMVEEQGENEEILQTKIISPKVESLTVEKSALKPLTKAEVEELKLQAQKEGKKLEILPSKMVFTIKPGGKLKSRWVVCGNYEEKKEGEETYSTGADATTLRLLVWTSTKMGWCGCVLDVRTAFLNAEMEQSPEEDLLLVQAPHVLREAKFFKGEALFLPLRAVYGFRRSPRLWGLHRDRTMRDMKISVVLDGRKEMLVLKQMESEQNLWKVVVSRKGFQEDLEDEFVSNGRVVGLVMTYVDDILITGRREVMESVTQQLQQTWSTSVPEEIGEKPVRFLGIEITRCLAEGEERMHWSLNQQASIRDLLGRYEDGEKVRKIPITRDQAAMSQDVTTPTPEGVKSCQKVIGELLWLVTRTRPDLMFGVSRMGASVLKSTHAIQETAKQMRLYLKATLEERLRFEERPEDPINLYVYSDSSFAPESDESHGSVIVLANGSSMFWRSGRQSAVTLSTAESELTELVEAMVAGESVYAIISSCLPRQAVLRGDWQVGHVPGERMVADIGTKALASTRLELLKEMLGMKKTGHVEVEDAGKNEEKGKKIPSQPQGPEVATLALRLITLAATLQMSKAMDDEEEESSAEFNQLMMIYTILVVMATLGLQALWKVGVSSACSSLRNWLLGGEGRSLPAEPEEPEVRRPNIEELTTSMGRAEDGSGRGALVQLAQAGWRHAVGSYTVDATAVPGLGGDPPLSRAEDGSGQRVLVQLAQASPGLAVEETALPGPTQNVRSDASLGQAGPSTEPSSSSGSGETSDSMAERIEATIRTIAEEEVELWREYGSTAAVFFFQLKFEDFRVADEKKEKVRSLEDEVMNFMAVGYPTFPMEPPWLLVIWNNCVFSCIIFGMVGVWLAMNGSIAATSASTKILTQAVRPPVASLLEISEAMRAQEDYEKQPSNFAQVPSFMEDSQLPRSDFVSQNVSSLRRAASVPVIRRNRSHLGTPPELENLQWLDESAHASEDVLKRLNTQDDGGPGRAAALYSHFWMLRRVQRGYACFDAYARISLAVSAQQMVLVESYFALGHFMSKSQGWPSPVQNTEGAWLALLMGVYAVWILFKLDLYMKRSQRLLVQAGLWLAPMLAGLATQLFNMRTMYGEGGVRACDQLVPVWLPWIVALLACASHMLWIVIILFVSRPVLANLELPVSFRAAIYLDIFGWHSRHFKASVVENPSGPVAHWDVEPGAAGPAALSPKGDDQRRAFATFTEAKRLSRALTKLSRPEAAKHFAPEDKVSVDHMKTVLDEELKDLQTQLSMPWSRQTSEGWSRQTSPLGSSWLQSACDDGSGALVPYWVDCRSGQVIWSRPDGTILDLVRITESVQELLDRINSNEDMTGPMVNAEALPFELMPETPDSDVSSSILPWRSLQRVCFAQLVVWLGSILVLLWDPFYFNTPLAPREKYNPWVLRRLNVQWPHQHFRPSAMTCGTDDATVYVGDQFAIWSADLYWDDEATEIYEQDVHSLRGRRHLKRHEHLADVEQRPLKLQNVTLHPVIPAIDLEASWTSFGILRRKGKVLMLHQDTRNLTEQSIYPWIPGKKSWRLGNSLPHHRLMALQVMEGNDAVVCSDRPGFVDMGWAVLGGTDSGQVIVLCPTLEDELRPVQMLISLRRRMVAESVVSIVDSHTGSMSPRRETIIGVDIDPAMEIVWILSQANDGSSSMRLIDQRTQKVVDTWSLPSGRWWAPGFCNLGFTQGFVLAAAAETYRSDQGPELWRFMPAAMERFRQWARETGRSPWVHESMVFVPY</sequence>
<feature type="transmembrane region" description="Helical" evidence="3">
    <location>
        <begin position="2771"/>
        <end position="2791"/>
    </location>
</feature>
<reference evidence="8 9" key="2">
    <citation type="submission" date="2024-05" db="EMBL/GenBank/DDBJ databases">
        <authorList>
            <person name="Chen Y."/>
            <person name="Shah S."/>
            <person name="Dougan E. K."/>
            <person name="Thang M."/>
            <person name="Chan C."/>
        </authorList>
    </citation>
    <scope>NUCLEOTIDE SEQUENCE [LARGE SCALE GENOMIC DNA]</scope>
</reference>
<dbReference type="InterPro" id="IPR001584">
    <property type="entry name" value="Integrase_cat-core"/>
</dbReference>
<gene>
    <name evidence="7" type="ORF">C1SCF055_LOCUS13693</name>
</gene>
<evidence type="ECO:0000256" key="2">
    <source>
        <dbReference type="SAM" id="MobiDB-lite"/>
    </source>
</evidence>
<feature type="compositionally biased region" description="Basic and acidic residues" evidence="2">
    <location>
        <begin position="116"/>
        <end position="131"/>
    </location>
</feature>
<feature type="transmembrane region" description="Helical" evidence="3">
    <location>
        <begin position="2702"/>
        <end position="2723"/>
    </location>
</feature>
<dbReference type="SUPFAM" id="SSF53098">
    <property type="entry name" value="Ribonuclease H-like"/>
    <property type="match status" value="1"/>
</dbReference>
<feature type="domain" description="Integrase catalytic" evidence="6">
    <location>
        <begin position="1427"/>
        <end position="1588"/>
    </location>
</feature>
<keyword evidence="3" id="KW-0472">Membrane</keyword>
<organism evidence="7">
    <name type="scientific">Cladocopium goreaui</name>
    <dbReference type="NCBI Taxonomy" id="2562237"/>
    <lineage>
        <taxon>Eukaryota</taxon>
        <taxon>Sar</taxon>
        <taxon>Alveolata</taxon>
        <taxon>Dinophyceae</taxon>
        <taxon>Suessiales</taxon>
        <taxon>Symbiodiniaceae</taxon>
        <taxon>Cladocopium</taxon>
    </lineage>
</organism>
<feature type="compositionally biased region" description="Basic and acidic residues" evidence="2">
    <location>
        <begin position="383"/>
        <end position="407"/>
    </location>
</feature>
<evidence type="ECO:0000313" key="9">
    <source>
        <dbReference type="Proteomes" id="UP001152797"/>
    </source>
</evidence>
<dbReference type="InterPro" id="IPR036397">
    <property type="entry name" value="RNaseH_sf"/>
</dbReference>
<evidence type="ECO:0000259" key="5">
    <source>
        <dbReference type="PROSITE" id="PS50103"/>
    </source>
</evidence>
<feature type="zinc finger region" description="C3H1-type" evidence="1">
    <location>
        <begin position="697"/>
        <end position="725"/>
    </location>
</feature>
<feature type="compositionally biased region" description="Basic and acidic residues" evidence="2">
    <location>
        <begin position="291"/>
        <end position="307"/>
    </location>
</feature>
<dbReference type="EMBL" id="CAMXCT030001071">
    <property type="protein sequence ID" value="CAL4773641.1"/>
    <property type="molecule type" value="Genomic_DNA"/>
</dbReference>
<comment type="caution">
    <text evidence="7">The sequence shown here is derived from an EMBL/GenBank/DDBJ whole genome shotgun (WGS) entry which is preliminary data.</text>
</comment>
<evidence type="ECO:0000256" key="1">
    <source>
        <dbReference type="PROSITE-ProRule" id="PRU00723"/>
    </source>
</evidence>
<dbReference type="PROSITE" id="PS50020">
    <property type="entry name" value="WW_DOMAIN_2"/>
    <property type="match status" value="1"/>
</dbReference>
<dbReference type="EMBL" id="CAMXCT010001071">
    <property type="protein sequence ID" value="CAI3986329.1"/>
    <property type="molecule type" value="Genomic_DNA"/>
</dbReference>
<feature type="region of interest" description="Disordered" evidence="2">
    <location>
        <begin position="741"/>
        <end position="786"/>
    </location>
</feature>
<feature type="compositionally biased region" description="Pro residues" evidence="2">
    <location>
        <begin position="166"/>
        <end position="177"/>
    </location>
</feature>
<evidence type="ECO:0000313" key="8">
    <source>
        <dbReference type="EMBL" id="CAL4773641.1"/>
    </source>
</evidence>
<dbReference type="InterPro" id="IPR001202">
    <property type="entry name" value="WW_dom"/>
</dbReference>
<feature type="transmembrane region" description="Helical" evidence="3">
    <location>
        <begin position="3069"/>
        <end position="3091"/>
    </location>
</feature>
<keyword evidence="3" id="KW-0812">Transmembrane</keyword>
<dbReference type="GO" id="GO:0015074">
    <property type="term" value="P:DNA integration"/>
    <property type="evidence" value="ECO:0007669"/>
    <property type="project" value="InterPro"/>
</dbReference>
<feature type="region of interest" description="Disordered" evidence="2">
    <location>
        <begin position="2427"/>
        <end position="2461"/>
    </location>
</feature>
<feature type="transmembrane region" description="Helical" evidence="3">
    <location>
        <begin position="2533"/>
        <end position="2557"/>
    </location>
</feature>
<feature type="compositionally biased region" description="Acidic residues" evidence="2">
    <location>
        <begin position="1376"/>
        <end position="1396"/>
    </location>
</feature>
<dbReference type="GO" id="GO:0003676">
    <property type="term" value="F:nucleic acid binding"/>
    <property type="evidence" value="ECO:0007669"/>
    <property type="project" value="InterPro"/>
</dbReference>
<feature type="compositionally biased region" description="Polar residues" evidence="2">
    <location>
        <begin position="742"/>
        <end position="757"/>
    </location>
</feature>
<reference evidence="7" key="1">
    <citation type="submission" date="2022-10" db="EMBL/GenBank/DDBJ databases">
        <authorList>
            <person name="Chen Y."/>
            <person name="Dougan E. K."/>
            <person name="Chan C."/>
            <person name="Rhodes N."/>
            <person name="Thang M."/>
        </authorList>
    </citation>
    <scope>NUCLEOTIDE SEQUENCE</scope>
</reference>
<keyword evidence="1" id="KW-0479">Metal-binding</keyword>
<accession>A0A9P1FR02</accession>
<dbReference type="InterPro" id="IPR000571">
    <property type="entry name" value="Znf_CCCH"/>
</dbReference>
<feature type="compositionally biased region" description="Low complexity" evidence="2">
    <location>
        <begin position="2444"/>
        <end position="2458"/>
    </location>
</feature>
<feature type="compositionally biased region" description="Basic and acidic residues" evidence="2">
    <location>
        <begin position="762"/>
        <end position="777"/>
    </location>
</feature>
<keyword evidence="1" id="KW-0862">Zinc</keyword>
<name>A0A9P1FR02_9DINO</name>
<feature type="region of interest" description="Disordered" evidence="2">
    <location>
        <begin position="1354"/>
        <end position="1453"/>
    </location>
</feature>
<feature type="region of interest" description="Disordered" evidence="2">
    <location>
        <begin position="291"/>
        <end position="427"/>
    </location>
</feature>
<evidence type="ECO:0000259" key="4">
    <source>
        <dbReference type="PROSITE" id="PS50020"/>
    </source>
</evidence>
<feature type="domain" description="WW" evidence="4">
    <location>
        <begin position="2971"/>
        <end position="3008"/>
    </location>
</feature>
<evidence type="ECO:0000259" key="6">
    <source>
        <dbReference type="PROSITE" id="PS50994"/>
    </source>
</evidence>
<protein>
    <submittedName>
        <fullName evidence="8">Retrovirus-related Pol polyprotein from transposon RE1 (Retro element 1) (AtRE1)</fullName>
    </submittedName>
</protein>
<dbReference type="EMBL" id="CAMXCT020001071">
    <property type="protein sequence ID" value="CAL1139704.1"/>
    <property type="molecule type" value="Genomic_DNA"/>
</dbReference>
<evidence type="ECO:0000256" key="3">
    <source>
        <dbReference type="SAM" id="Phobius"/>
    </source>
</evidence>
<dbReference type="Proteomes" id="UP001152797">
    <property type="component" value="Unassembled WGS sequence"/>
</dbReference>
<evidence type="ECO:0000313" key="7">
    <source>
        <dbReference type="EMBL" id="CAI3986329.1"/>
    </source>
</evidence>
<dbReference type="PROSITE" id="PS50994">
    <property type="entry name" value="INTEGRASE"/>
    <property type="match status" value="1"/>
</dbReference>
<feature type="region of interest" description="Disordered" evidence="2">
    <location>
        <begin position="116"/>
        <end position="231"/>
    </location>
</feature>
<dbReference type="GO" id="GO:0008270">
    <property type="term" value="F:zinc ion binding"/>
    <property type="evidence" value="ECO:0007669"/>
    <property type="project" value="UniProtKB-KW"/>
</dbReference>
<feature type="compositionally biased region" description="Polar residues" evidence="2">
    <location>
        <begin position="414"/>
        <end position="427"/>
    </location>
</feature>
<dbReference type="PROSITE" id="PS50103">
    <property type="entry name" value="ZF_C3H1"/>
    <property type="match status" value="1"/>
</dbReference>
<dbReference type="OrthoDB" id="432616at2759"/>
<dbReference type="SMART" id="SM00356">
    <property type="entry name" value="ZnF_C3H1"/>
    <property type="match status" value="1"/>
</dbReference>
<keyword evidence="9" id="KW-1185">Reference proteome</keyword>
<proteinExistence type="predicted"/>
<dbReference type="Gene3D" id="3.30.420.10">
    <property type="entry name" value="Ribonuclease H-like superfamily/Ribonuclease H"/>
    <property type="match status" value="1"/>
</dbReference>
<feature type="compositionally biased region" description="Basic and acidic residues" evidence="2">
    <location>
        <begin position="323"/>
        <end position="336"/>
    </location>
</feature>
<feature type="transmembrane region" description="Helical" evidence="3">
    <location>
        <begin position="2811"/>
        <end position="2835"/>
    </location>
</feature>
<feature type="region of interest" description="Disordered" evidence="2">
    <location>
        <begin position="801"/>
        <end position="823"/>
    </location>
</feature>
<feature type="domain" description="C3H1-type" evidence="5">
    <location>
        <begin position="697"/>
        <end position="725"/>
    </location>
</feature>
<keyword evidence="1" id="KW-0863">Zinc-finger</keyword>